<dbReference type="AlphaFoldDB" id="A0A6J4ULI8"/>
<feature type="non-terminal residue" evidence="2">
    <location>
        <position position="289"/>
    </location>
</feature>
<feature type="compositionally biased region" description="Basic residues" evidence="1">
    <location>
        <begin position="194"/>
        <end position="218"/>
    </location>
</feature>
<protein>
    <submittedName>
        <fullName evidence="2">Uncharacterized protein</fullName>
    </submittedName>
</protein>
<feature type="compositionally biased region" description="Basic residues" evidence="1">
    <location>
        <begin position="42"/>
        <end position="67"/>
    </location>
</feature>
<feature type="compositionally biased region" description="Basic and acidic residues" evidence="1">
    <location>
        <begin position="116"/>
        <end position="128"/>
    </location>
</feature>
<accession>A0A6J4ULI8</accession>
<feature type="compositionally biased region" description="Low complexity" evidence="1">
    <location>
        <begin position="184"/>
        <end position="193"/>
    </location>
</feature>
<feature type="compositionally biased region" description="Basic residues" evidence="1">
    <location>
        <begin position="80"/>
        <end position="115"/>
    </location>
</feature>
<name>A0A6J4ULI8_9BACT</name>
<gene>
    <name evidence="2" type="ORF">AVDCRST_MAG49-2063</name>
</gene>
<organism evidence="2">
    <name type="scientific">uncultured Thermomicrobiales bacterium</name>
    <dbReference type="NCBI Taxonomy" id="1645740"/>
    <lineage>
        <taxon>Bacteria</taxon>
        <taxon>Pseudomonadati</taxon>
        <taxon>Thermomicrobiota</taxon>
        <taxon>Thermomicrobia</taxon>
        <taxon>Thermomicrobiales</taxon>
        <taxon>environmental samples</taxon>
    </lineage>
</organism>
<feature type="non-terminal residue" evidence="2">
    <location>
        <position position="1"/>
    </location>
</feature>
<feature type="region of interest" description="Disordered" evidence="1">
    <location>
        <begin position="1"/>
        <end position="289"/>
    </location>
</feature>
<evidence type="ECO:0000256" key="1">
    <source>
        <dbReference type="SAM" id="MobiDB-lite"/>
    </source>
</evidence>
<dbReference type="EMBL" id="CADCWG010000137">
    <property type="protein sequence ID" value="CAA9554357.1"/>
    <property type="molecule type" value="Genomic_DNA"/>
</dbReference>
<reference evidence="2" key="1">
    <citation type="submission" date="2020-02" db="EMBL/GenBank/DDBJ databases">
        <authorList>
            <person name="Meier V. D."/>
        </authorList>
    </citation>
    <scope>NUCLEOTIDE SEQUENCE</scope>
    <source>
        <strain evidence="2">AVDCRST_MAG49</strain>
    </source>
</reference>
<feature type="compositionally biased region" description="Basic and acidic residues" evidence="1">
    <location>
        <begin position="258"/>
        <end position="274"/>
    </location>
</feature>
<sequence>APRHQPGPPGHALRRRAGQPAAVRQPLPLPDLPRRPPPGAAGHRRRHLQRPRRRPGPRPGRRPRRAGRLAQEPRRDGQRRAQRPRLRRQPGDRRLRRGPRRRGRRHRQARRRRARDGRLPARDARPDVAGRPGAGPGLRHRRGDRRLPTDPLHQPRPGPARPLADGGARRAAGGAGREDGPRPGDGLRAGARPRLPRRLRHHPLRSCHGRGVRPRRPAPGRLRGDPRRRRDLWPPLPGRRGLGWRGRPRRLDHRRARPGRDRPPRLPRGRDPARPRPRCQPGRPARAAL</sequence>
<feature type="compositionally biased region" description="Basic residues" evidence="1">
    <location>
        <begin position="246"/>
        <end position="257"/>
    </location>
</feature>
<evidence type="ECO:0000313" key="2">
    <source>
        <dbReference type="EMBL" id="CAA9554357.1"/>
    </source>
</evidence>
<feature type="compositionally biased region" description="Low complexity" evidence="1">
    <location>
        <begin position="161"/>
        <end position="172"/>
    </location>
</feature>
<feature type="compositionally biased region" description="Pro residues" evidence="1">
    <location>
        <begin position="27"/>
        <end position="39"/>
    </location>
</feature>
<proteinExistence type="predicted"/>